<evidence type="ECO:0000313" key="1">
    <source>
        <dbReference type="EMBL" id="CUH43663.1"/>
    </source>
</evidence>
<name>A0A0P1E5S3_9RHOB</name>
<reference evidence="2" key="1">
    <citation type="submission" date="2015-09" db="EMBL/GenBank/DDBJ databases">
        <authorList>
            <person name="Rodrigo-Torres L."/>
            <person name="Arahal D.R."/>
        </authorList>
    </citation>
    <scope>NUCLEOTIDE SEQUENCE [LARGE SCALE GENOMIC DNA]</scope>
    <source>
        <strain evidence="2">CECT 4293</strain>
    </source>
</reference>
<dbReference type="Proteomes" id="UP000050786">
    <property type="component" value="Unassembled WGS sequence"/>
</dbReference>
<keyword evidence="2" id="KW-1185">Reference proteome</keyword>
<dbReference type="EMBL" id="CYPS01000037">
    <property type="protein sequence ID" value="CUH43663.1"/>
    <property type="molecule type" value="Genomic_DNA"/>
</dbReference>
<keyword evidence="1" id="KW-0315">Glutamine amidotransferase</keyword>
<gene>
    <name evidence="1" type="ORF">RUM4293_02558</name>
</gene>
<protein>
    <submittedName>
        <fullName evidence="1">Glutamine amidotransferase</fullName>
    </submittedName>
</protein>
<proteinExistence type="predicted"/>
<dbReference type="Gene3D" id="3.40.50.880">
    <property type="match status" value="1"/>
</dbReference>
<accession>A0A0P1E5S3</accession>
<dbReference type="RefSeq" id="WP_145975867.1">
    <property type="nucleotide sequence ID" value="NZ_CYPS01000037.1"/>
</dbReference>
<evidence type="ECO:0000313" key="2">
    <source>
        <dbReference type="Proteomes" id="UP000050786"/>
    </source>
</evidence>
<dbReference type="InterPro" id="IPR029062">
    <property type="entry name" value="Class_I_gatase-like"/>
</dbReference>
<dbReference type="SUPFAM" id="SSF52317">
    <property type="entry name" value="Class I glutamine amidotransferase-like"/>
    <property type="match status" value="1"/>
</dbReference>
<sequence length="138" mass="15885">MELFRLSLLTLGKRQHFGHLIRIARWQFWAAAKAAAPFFEAPSGSPGTFSSLSIRKASLGAVNDHIAKHQDDTQIVHFYKERSIPQLDEFDLLRVMRSPLAVWDFKANPLLKIENKTIRTRVHVLDRPYFGICYGHQL</sequence>
<organism evidence="1 2">
    <name type="scientific">Ruegeria atlantica</name>
    <dbReference type="NCBI Taxonomy" id="81569"/>
    <lineage>
        <taxon>Bacteria</taxon>
        <taxon>Pseudomonadati</taxon>
        <taxon>Pseudomonadota</taxon>
        <taxon>Alphaproteobacteria</taxon>
        <taxon>Rhodobacterales</taxon>
        <taxon>Roseobacteraceae</taxon>
        <taxon>Ruegeria</taxon>
    </lineage>
</organism>
<keyword evidence="1" id="KW-0808">Transferase</keyword>
<dbReference type="GO" id="GO:0016740">
    <property type="term" value="F:transferase activity"/>
    <property type="evidence" value="ECO:0007669"/>
    <property type="project" value="UniProtKB-KW"/>
</dbReference>
<dbReference type="AlphaFoldDB" id="A0A0P1E5S3"/>